<comment type="caution">
    <text evidence="3">The sequence shown here is derived from an EMBL/GenBank/DDBJ whole genome shotgun (WGS) entry which is preliminary data.</text>
</comment>
<organism evidence="3 4">
    <name type="scientific">Popillia japonica</name>
    <name type="common">Japanese beetle</name>
    <dbReference type="NCBI Taxonomy" id="7064"/>
    <lineage>
        <taxon>Eukaryota</taxon>
        <taxon>Metazoa</taxon>
        <taxon>Ecdysozoa</taxon>
        <taxon>Arthropoda</taxon>
        <taxon>Hexapoda</taxon>
        <taxon>Insecta</taxon>
        <taxon>Pterygota</taxon>
        <taxon>Neoptera</taxon>
        <taxon>Endopterygota</taxon>
        <taxon>Coleoptera</taxon>
        <taxon>Polyphaga</taxon>
        <taxon>Scarabaeiformia</taxon>
        <taxon>Scarabaeidae</taxon>
        <taxon>Rutelinae</taxon>
        <taxon>Popillia</taxon>
    </lineage>
</organism>
<feature type="signal peptide" evidence="2">
    <location>
        <begin position="1"/>
        <end position="17"/>
    </location>
</feature>
<feature type="region of interest" description="Disordered" evidence="1">
    <location>
        <begin position="43"/>
        <end position="90"/>
    </location>
</feature>
<reference evidence="3 4" key="1">
    <citation type="journal article" date="2024" name="BMC Genomics">
        <title>De novo assembly and annotation of Popillia japonica's genome with initial clues to its potential as an invasive pest.</title>
        <authorList>
            <person name="Cucini C."/>
            <person name="Boschi S."/>
            <person name="Funari R."/>
            <person name="Cardaioli E."/>
            <person name="Iannotti N."/>
            <person name="Marturano G."/>
            <person name="Paoli F."/>
            <person name="Bruttini M."/>
            <person name="Carapelli A."/>
            <person name="Frati F."/>
            <person name="Nardi F."/>
        </authorList>
    </citation>
    <scope>NUCLEOTIDE SEQUENCE [LARGE SCALE GENOMIC DNA]</scope>
    <source>
        <strain evidence="3">DMR45628</strain>
    </source>
</reference>
<feature type="compositionally biased region" description="Basic and acidic residues" evidence="1">
    <location>
        <begin position="62"/>
        <end position="75"/>
    </location>
</feature>
<evidence type="ECO:0000256" key="2">
    <source>
        <dbReference type="SAM" id="SignalP"/>
    </source>
</evidence>
<name>A0AAW1HVD5_POPJA</name>
<keyword evidence="4" id="KW-1185">Reference proteome</keyword>
<dbReference type="AlphaFoldDB" id="A0AAW1HVD5"/>
<evidence type="ECO:0000313" key="4">
    <source>
        <dbReference type="Proteomes" id="UP001458880"/>
    </source>
</evidence>
<evidence type="ECO:0000256" key="1">
    <source>
        <dbReference type="SAM" id="MobiDB-lite"/>
    </source>
</evidence>
<evidence type="ECO:0000313" key="3">
    <source>
        <dbReference type="EMBL" id="KAK9680493.1"/>
    </source>
</evidence>
<protein>
    <submittedName>
        <fullName evidence="3">Uncharacterized protein</fullName>
    </submittedName>
</protein>
<feature type="compositionally biased region" description="Basic residues" evidence="1">
    <location>
        <begin position="76"/>
        <end position="85"/>
    </location>
</feature>
<dbReference type="EMBL" id="JASPKY010000889">
    <property type="protein sequence ID" value="KAK9680493.1"/>
    <property type="molecule type" value="Genomic_DNA"/>
</dbReference>
<keyword evidence="2" id="KW-0732">Signal</keyword>
<accession>A0AAW1HVD5</accession>
<sequence>MKLSLVVLLICVVIVSANNKDKHQVKSRSSNHNLHSAARIALQKSAHNHQQRSKSNGKLARHKDERKLQQSENRSKKSQQNRNKFRHDLDQRQTQARIFHADNDDGPTHANPIHQYLCIVKAAMNISEAVREDYGSKTPQNQLSLDIDDENFFQIDVVPGEALNCTFVNEEYEESTSQNMICQLQIPMKIMEKFKPELGEDGSKKHKLVLQRDDDVVLDIYLDLDSPTCMQSEAEDNNR</sequence>
<dbReference type="Proteomes" id="UP001458880">
    <property type="component" value="Unassembled WGS sequence"/>
</dbReference>
<feature type="chain" id="PRO_5044013421" evidence="2">
    <location>
        <begin position="18"/>
        <end position="239"/>
    </location>
</feature>
<proteinExistence type="predicted"/>
<gene>
    <name evidence="3" type="ORF">QE152_g39043</name>
</gene>